<feature type="domain" description="Hydantoinase/oxoprolinase N-terminal" evidence="4">
    <location>
        <begin position="14"/>
        <end position="226"/>
    </location>
</feature>
<dbReference type="InterPro" id="IPR002821">
    <property type="entry name" value="Hydantoinase_A"/>
</dbReference>
<proteinExistence type="inferred from homology"/>
<evidence type="ECO:0000256" key="1">
    <source>
        <dbReference type="ARBA" id="ARBA00010403"/>
    </source>
</evidence>
<gene>
    <name evidence="6" type="ORF">BU24DRAFT_376862</name>
</gene>
<dbReference type="Pfam" id="PF19278">
    <property type="entry name" value="Hydant_A_C"/>
    <property type="match status" value="1"/>
</dbReference>
<feature type="domain" description="Hydantoinase A/oxoprolinase" evidence="2">
    <location>
        <begin position="246"/>
        <end position="545"/>
    </location>
</feature>
<dbReference type="GO" id="GO:0005829">
    <property type="term" value="C:cytosol"/>
    <property type="evidence" value="ECO:0007669"/>
    <property type="project" value="TreeGrafter"/>
</dbReference>
<accession>A0A6A5XER3</accession>
<dbReference type="GeneID" id="54282027"/>
<dbReference type="InterPro" id="IPR049517">
    <property type="entry name" value="ACX-like_C"/>
</dbReference>
<evidence type="ECO:0000259" key="3">
    <source>
        <dbReference type="Pfam" id="PF02538"/>
    </source>
</evidence>
<evidence type="ECO:0000313" key="7">
    <source>
        <dbReference type="Proteomes" id="UP000799778"/>
    </source>
</evidence>
<dbReference type="PANTHER" id="PTHR11365">
    <property type="entry name" value="5-OXOPROLINASE RELATED"/>
    <property type="match status" value="1"/>
</dbReference>
<dbReference type="Pfam" id="PF05378">
    <property type="entry name" value="Hydant_A_N"/>
    <property type="match status" value="1"/>
</dbReference>
<reference evidence="6" key="1">
    <citation type="journal article" date="2020" name="Stud. Mycol.">
        <title>101 Dothideomycetes genomes: a test case for predicting lifestyles and emergence of pathogens.</title>
        <authorList>
            <person name="Haridas S."/>
            <person name="Albert R."/>
            <person name="Binder M."/>
            <person name="Bloem J."/>
            <person name="Labutti K."/>
            <person name="Salamov A."/>
            <person name="Andreopoulos B."/>
            <person name="Baker S."/>
            <person name="Barry K."/>
            <person name="Bills G."/>
            <person name="Bluhm B."/>
            <person name="Cannon C."/>
            <person name="Castanera R."/>
            <person name="Culley D."/>
            <person name="Daum C."/>
            <person name="Ezra D."/>
            <person name="Gonzalez J."/>
            <person name="Henrissat B."/>
            <person name="Kuo A."/>
            <person name="Liang C."/>
            <person name="Lipzen A."/>
            <person name="Lutzoni F."/>
            <person name="Magnuson J."/>
            <person name="Mondo S."/>
            <person name="Nolan M."/>
            <person name="Ohm R."/>
            <person name="Pangilinan J."/>
            <person name="Park H.-J."/>
            <person name="Ramirez L."/>
            <person name="Alfaro M."/>
            <person name="Sun H."/>
            <person name="Tritt A."/>
            <person name="Yoshinaga Y."/>
            <person name="Zwiers L.-H."/>
            <person name="Turgeon B."/>
            <person name="Goodwin S."/>
            <person name="Spatafora J."/>
            <person name="Crous P."/>
            <person name="Grigoriev I."/>
        </authorList>
    </citation>
    <scope>NUCLEOTIDE SEQUENCE</scope>
    <source>
        <strain evidence="6">CBS 175.79</strain>
    </source>
</reference>
<evidence type="ECO:0000259" key="2">
    <source>
        <dbReference type="Pfam" id="PF01968"/>
    </source>
</evidence>
<dbReference type="OrthoDB" id="3643at2759"/>
<dbReference type="Pfam" id="PF01968">
    <property type="entry name" value="Hydantoinase_A"/>
    <property type="match status" value="1"/>
</dbReference>
<dbReference type="InterPro" id="IPR003692">
    <property type="entry name" value="Hydantoinase_B"/>
</dbReference>
<dbReference type="GO" id="GO:0006749">
    <property type="term" value="P:glutathione metabolic process"/>
    <property type="evidence" value="ECO:0007669"/>
    <property type="project" value="TreeGrafter"/>
</dbReference>
<dbReference type="InterPro" id="IPR045079">
    <property type="entry name" value="Oxoprolinase-like"/>
</dbReference>
<feature type="domain" description="Hydantoinase B/oxoprolinase" evidence="3">
    <location>
        <begin position="753"/>
        <end position="1285"/>
    </location>
</feature>
<organism evidence="6 7">
    <name type="scientific">Aaosphaeria arxii CBS 175.79</name>
    <dbReference type="NCBI Taxonomy" id="1450172"/>
    <lineage>
        <taxon>Eukaryota</taxon>
        <taxon>Fungi</taxon>
        <taxon>Dikarya</taxon>
        <taxon>Ascomycota</taxon>
        <taxon>Pezizomycotina</taxon>
        <taxon>Dothideomycetes</taxon>
        <taxon>Pleosporomycetidae</taxon>
        <taxon>Pleosporales</taxon>
        <taxon>Pleosporales incertae sedis</taxon>
        <taxon>Aaosphaeria</taxon>
    </lineage>
</organism>
<name>A0A6A5XER3_9PLEO</name>
<dbReference type="Pfam" id="PF02538">
    <property type="entry name" value="Hydantoinase_B"/>
    <property type="match status" value="1"/>
</dbReference>
<evidence type="ECO:0008006" key="8">
    <source>
        <dbReference type="Google" id="ProtNLM"/>
    </source>
</evidence>
<dbReference type="EMBL" id="ML978074">
    <property type="protein sequence ID" value="KAF2011588.1"/>
    <property type="molecule type" value="Genomic_DNA"/>
</dbReference>
<feature type="domain" description="Acetophenone carboxylase-like C-terminal" evidence="5">
    <location>
        <begin position="636"/>
        <end position="735"/>
    </location>
</feature>
<dbReference type="InterPro" id="IPR008040">
    <property type="entry name" value="Hydant_A_N"/>
</dbReference>
<dbReference type="Proteomes" id="UP000799778">
    <property type="component" value="Unassembled WGS sequence"/>
</dbReference>
<dbReference type="RefSeq" id="XP_033379927.1">
    <property type="nucleotide sequence ID" value="XM_033524630.1"/>
</dbReference>
<comment type="similarity">
    <text evidence="1">Belongs to the oxoprolinase family.</text>
</comment>
<protein>
    <recommendedName>
        <fullName evidence="8">5-oxoprolinase</fullName>
    </recommendedName>
</protein>
<evidence type="ECO:0000313" key="6">
    <source>
        <dbReference type="EMBL" id="KAF2011588.1"/>
    </source>
</evidence>
<keyword evidence="7" id="KW-1185">Reference proteome</keyword>
<dbReference type="GO" id="GO:0017168">
    <property type="term" value="F:5-oxoprolinase (ATP-hydrolyzing) activity"/>
    <property type="evidence" value="ECO:0007669"/>
    <property type="project" value="TreeGrafter"/>
</dbReference>
<sequence>MPHVESPPPSHGIRIAIDRGGTFTDCLAIVPGKEDIVIKLLSNDPTNYADAPTEGIRRILEQATGESIPRGQQIDTSNIESIKMGTTVATNALLERSSTRCALVVTEGFKDLLRIGDQTRPKLFDLNIRRPETLFDDVLEIQERVTLHDSTEDKGSLRDPQRSSFNLKIGIGGEAVRIIKPLNIDSAREGLQTLFNKGVRSLAITLLHSYTFPDHELQVAELASKIGFTQISISSQIFPMIKAISRGYSATADAYLTPLTKAYIDGFRKGFRGHLEDKDGARCEFMQSDGGLVGWQNFSGLKAILSGPAGGVVGFSKTCFDVTRKRPVIGFDMGGTSTDVSRYAGSLEHTFESITAGITIQSPQLEIDTVAAGGGSILSYRNGLFLAGPSSASAHPGPAAYRKGGPLTVTDANLVLGRLQAEYFPKIFGKSEKEPLDYEGSKAAFEKLLQQVNKDLIAAGGKPKTVEELALGFLDVANETMCRPIRSLTEAKGYRTSEHDLAVFGGAGGQHACAIAANLGIDRIFIHRYSSILSAYGMALAHVVRDLQEPCSMTLSTSLEELDNRLADLEKAGAVELAKEGFNGNLSFEHFLNLRYDGSDTTFMVPRPESGGWEEAFIAEHKRQFSFIMPGRAILVENVRVRATAQGSSTEPELDLDKQLSDTPPVPVSIKKASNEVKIFFEDGWTRASLFYLSSLNTGDSIQGPAIILDDTQTIVVPPKAKAFILDRHVVLELESNIAASEKKKESVPQAVDPVELTVMAHRFMSIAEQMGHALQKTSVSVNIKERLDFSCALFSPDGRLVANAPHVPVHLGSMEQAVMYQHKRYEGQLRPGDVIVANHPISGGTHLPDITCVTPVFDKDGKNIIFYTASRGHHQEIGGILPGSMPAGSVELFEEGAMIVSDFLVRNGTFDEKLITRLLLEEPAKFPGCSGTRKLADNINDLKAQVSANAKGAMLLSDLIEERGLASVHLNMHAITSNAEACVRKFMKKTYEQHGGKPLVALDHMDDGTPIKLEITINPNNGSAHFDFTGTGEEGFHSFNAPQAIARSATLYVLRCLINEDIPLNEGCLRPLDFTIPEGSILNPSPQAAVCAGNPITSQRVTDVVIKAFDACAASQGDCNVFSFGINTDYDVDGNAIPDSGFGFGETICGGSGAGPGWNGTSGVHIHMTNTRITDPEMLEKRYPVILQEFSIREGSGGKGQWNGGNGIRRVYEFERDVGASIVSERRVTRPYGMHGGEDGKSGVNYIVKKHGGRWCRLGGRKDFRASKGDRVVIDTPGGGAWGTGQLGVSEAVISSNTGAERRFVSQFQLAQEASN</sequence>
<evidence type="ECO:0000259" key="4">
    <source>
        <dbReference type="Pfam" id="PF05378"/>
    </source>
</evidence>
<evidence type="ECO:0000259" key="5">
    <source>
        <dbReference type="Pfam" id="PF19278"/>
    </source>
</evidence>
<dbReference type="PANTHER" id="PTHR11365:SF26">
    <property type="entry name" value="5-OXOPROLINASE"/>
    <property type="match status" value="1"/>
</dbReference>